<evidence type="ECO:0000313" key="3">
    <source>
        <dbReference type="Proteomes" id="UP000750502"/>
    </source>
</evidence>
<reference evidence="2" key="2">
    <citation type="submission" date="2020-10" db="EMBL/GenBank/DDBJ databases">
        <authorList>
            <person name="Peck L.D."/>
            <person name="Nowell R.W."/>
            <person name="Flood J."/>
            <person name="Ryan M.J."/>
            <person name="Barraclough T.G."/>
        </authorList>
    </citation>
    <scope>NUCLEOTIDE SEQUENCE</scope>
    <source>
        <strain evidence="2">IMI 127659i</strain>
    </source>
</reference>
<name>A0A9P7L3D1_9HYPO</name>
<feature type="region of interest" description="Disordered" evidence="1">
    <location>
        <begin position="176"/>
        <end position="197"/>
    </location>
</feature>
<proteinExistence type="predicted"/>
<dbReference type="AlphaFoldDB" id="A0A9P7L3D1"/>
<feature type="compositionally biased region" description="Basic and acidic residues" evidence="1">
    <location>
        <begin position="1"/>
        <end position="26"/>
    </location>
</feature>
<dbReference type="EMBL" id="JADFTT010000634">
    <property type="protein sequence ID" value="KAG5759641.1"/>
    <property type="molecule type" value="Genomic_DNA"/>
</dbReference>
<dbReference type="OrthoDB" id="4777753at2759"/>
<feature type="compositionally biased region" description="Polar residues" evidence="1">
    <location>
        <begin position="176"/>
        <end position="190"/>
    </location>
</feature>
<keyword evidence="3" id="KW-1185">Reference proteome</keyword>
<gene>
    <name evidence="2" type="ORF">H9Q72_012230</name>
</gene>
<feature type="compositionally biased region" description="Basic and acidic residues" evidence="1">
    <location>
        <begin position="424"/>
        <end position="434"/>
    </location>
</feature>
<feature type="region of interest" description="Disordered" evidence="1">
    <location>
        <begin position="417"/>
        <end position="450"/>
    </location>
</feature>
<organism evidence="2 3">
    <name type="scientific">Fusarium xylarioides</name>
    <dbReference type="NCBI Taxonomy" id="221167"/>
    <lineage>
        <taxon>Eukaryota</taxon>
        <taxon>Fungi</taxon>
        <taxon>Dikarya</taxon>
        <taxon>Ascomycota</taxon>
        <taxon>Pezizomycotina</taxon>
        <taxon>Sordariomycetes</taxon>
        <taxon>Hypocreomycetidae</taxon>
        <taxon>Hypocreales</taxon>
        <taxon>Nectriaceae</taxon>
        <taxon>Fusarium</taxon>
        <taxon>Fusarium fujikuroi species complex</taxon>
    </lineage>
</organism>
<evidence type="ECO:0000313" key="2">
    <source>
        <dbReference type="EMBL" id="KAG5759641.1"/>
    </source>
</evidence>
<reference evidence="2" key="1">
    <citation type="journal article" date="2020" name="bioRxiv">
        <title>Historical genomics reveals the evolutionary mechanisms behind multiple outbreaks of the host-specific coffee wilt pathogen Fusarium xylarioides.</title>
        <authorList>
            <person name="Peck D."/>
            <person name="Nowell R.W."/>
            <person name="Flood J."/>
            <person name="Ryan M.J."/>
            <person name="Barraclough T.G."/>
        </authorList>
    </citation>
    <scope>NUCLEOTIDE SEQUENCE</scope>
    <source>
        <strain evidence="2">IMI 127659i</strain>
    </source>
</reference>
<protein>
    <submittedName>
        <fullName evidence="2">Uncharacterized protein</fullName>
    </submittedName>
</protein>
<accession>A0A9P7L3D1</accession>
<evidence type="ECO:0000256" key="1">
    <source>
        <dbReference type="SAM" id="MobiDB-lite"/>
    </source>
</evidence>
<feature type="compositionally biased region" description="Polar residues" evidence="1">
    <location>
        <begin position="34"/>
        <end position="43"/>
    </location>
</feature>
<comment type="caution">
    <text evidence="2">The sequence shown here is derived from an EMBL/GenBank/DDBJ whole genome shotgun (WGS) entry which is preliminary data.</text>
</comment>
<sequence>MANDNDKKKTEKVPKPKGKDKDDSKQLTRRAGPQSGQHNSSARDASVGGVMEIRPRNSLALTTSRNAIGQQQVGLTDGRTGQLAVNEMCVTTGFGGKTELGFSTDSRAGAYEVVDAITSAQKPGEIVVGHLALTNVKDFIDKNFKRKRLVLDYDEDAELEARRSARRARDAAIRQLANQRESGQGSGQDQGRTDDNSQRRIRCVGCKSDKHTLAECLKAGADGYMRGCPFCDTMDHSAGNCPHPAFKNDKLLRVRHFVYYRRNMPSFLNTKAWYPLIKANVPQRELSGHSRFPWTPEFTKSMAGRIGQIQSEVDVKGLDKAYLPVDPSVKGWSAAVAYHQSLEKDEKEKALAEARAKVTPLSDVQKAAAAFLGSSLVPDTEPTVPEEEDVDMAGNAQVASPPLPKEQSAAPEDVSEYLAHAKKQHDASQCRPWDDISSDGNSDDDDDDEEDYALKKLKQGQARLEAAKKTIRAKSHASVL</sequence>
<feature type="region of interest" description="Disordered" evidence="1">
    <location>
        <begin position="1"/>
        <end position="51"/>
    </location>
</feature>
<dbReference type="Proteomes" id="UP000750502">
    <property type="component" value="Unassembled WGS sequence"/>
</dbReference>
<feature type="compositionally biased region" description="Acidic residues" evidence="1">
    <location>
        <begin position="441"/>
        <end position="450"/>
    </location>
</feature>